<dbReference type="GeneID" id="108619001"/>
<keyword evidence="7" id="KW-1185">Reference proteome</keyword>
<dbReference type="SUPFAM" id="SSF49764">
    <property type="entry name" value="HSP20-like chaperones"/>
    <property type="match status" value="1"/>
</dbReference>
<evidence type="ECO:0000256" key="3">
    <source>
        <dbReference type="ARBA" id="ARBA00018915"/>
    </source>
</evidence>
<reference evidence="7" key="2">
    <citation type="journal article" date="2016" name="G3 (Bethesda)">
        <title>Genome Evolution in Three Species of Cactophilic Drosophila.</title>
        <authorList>
            <person name="Sanchez-Flores A."/>
            <person name="Penazola F."/>
            <person name="Carpinteyro-Ponce J."/>
            <person name="Nazario-Yepiz N."/>
            <person name="Abreu-Goodger C."/>
            <person name="Machado C.A."/>
            <person name="Markow T.A."/>
        </authorList>
    </citation>
    <scope>NUCLEOTIDE SEQUENCE [LARGE SCALE GENOMIC DNA]</scope>
</reference>
<keyword evidence="4" id="KW-0963">Cytoplasm</keyword>
<reference evidence="7" key="1">
    <citation type="journal article" date="1997" name="Nucleic Acids Res.">
        <title>tRNAscan-SE: a program for improved detection of transfer RNA genes in genomic sequence.</title>
        <authorList>
            <person name="Lowe T.M."/>
            <person name="Eddy S.R."/>
        </authorList>
    </citation>
    <scope>NUCLEOTIDE SEQUENCE [LARGE SCALE GENOMIC DNA]</scope>
</reference>
<accession>A0ABM1PU82</accession>
<evidence type="ECO:0000259" key="6">
    <source>
        <dbReference type="PROSITE" id="PS51203"/>
    </source>
</evidence>
<comment type="subcellular location">
    <subcellularLocation>
        <location evidence="2">Cytoplasm</location>
    </subcellularLocation>
    <subcellularLocation>
        <location evidence="1">Nucleus</location>
    </subcellularLocation>
</comment>
<evidence type="ECO:0000256" key="5">
    <source>
        <dbReference type="ARBA" id="ARBA00023242"/>
    </source>
</evidence>
<feature type="domain" description="CS" evidence="6">
    <location>
        <begin position="274"/>
        <end position="360"/>
    </location>
</feature>
<evidence type="ECO:0000313" key="8">
    <source>
        <dbReference type="RefSeq" id="XP_017870768.1"/>
    </source>
</evidence>
<dbReference type="Gene3D" id="2.60.40.790">
    <property type="match status" value="1"/>
</dbReference>
<organism evidence="7 8">
    <name type="scientific">Drosophila arizonae</name>
    <name type="common">Fruit fly</name>
    <dbReference type="NCBI Taxonomy" id="7263"/>
    <lineage>
        <taxon>Eukaryota</taxon>
        <taxon>Metazoa</taxon>
        <taxon>Ecdysozoa</taxon>
        <taxon>Arthropoda</taxon>
        <taxon>Hexapoda</taxon>
        <taxon>Insecta</taxon>
        <taxon>Pterygota</taxon>
        <taxon>Neoptera</taxon>
        <taxon>Endopterygota</taxon>
        <taxon>Diptera</taxon>
        <taxon>Brachycera</taxon>
        <taxon>Muscomorpha</taxon>
        <taxon>Ephydroidea</taxon>
        <taxon>Drosophilidae</taxon>
        <taxon>Drosophila</taxon>
    </lineage>
</organism>
<evidence type="ECO:0000256" key="4">
    <source>
        <dbReference type="ARBA" id="ARBA00022490"/>
    </source>
</evidence>
<dbReference type="PANTHER" id="PTHR21664:SF1">
    <property type="entry name" value="NUDC DOMAIN-CONTAINING PROTEIN 1"/>
    <property type="match status" value="1"/>
</dbReference>
<dbReference type="RefSeq" id="XP_017870768.1">
    <property type="nucleotide sequence ID" value="XM_018015279.1"/>
</dbReference>
<dbReference type="PANTHER" id="PTHR21664">
    <property type="entry name" value="CHRONIC MYELOGENOUS LEUKEMIA TUMOR ANTIGEN 66"/>
    <property type="match status" value="1"/>
</dbReference>
<proteinExistence type="predicted"/>
<reference evidence="8" key="3">
    <citation type="submission" date="2025-08" db="UniProtKB">
        <authorList>
            <consortium name="RefSeq"/>
        </authorList>
    </citation>
    <scope>IDENTIFICATION</scope>
    <source>
        <tissue evidence="8">Whole organism</tissue>
    </source>
</reference>
<name>A0ABM1PU82_DROAR</name>
<dbReference type="InterPro" id="IPR007052">
    <property type="entry name" value="CS_dom"/>
</dbReference>
<evidence type="ECO:0000256" key="1">
    <source>
        <dbReference type="ARBA" id="ARBA00004123"/>
    </source>
</evidence>
<dbReference type="Proteomes" id="UP000694904">
    <property type="component" value="Chromosome X"/>
</dbReference>
<gene>
    <name evidence="8" type="primary">LOC108619001</name>
</gene>
<dbReference type="InterPro" id="IPR008978">
    <property type="entry name" value="HSP20-like_chaperone"/>
</dbReference>
<dbReference type="PROSITE" id="PS51203">
    <property type="entry name" value="CS"/>
    <property type="match status" value="1"/>
</dbReference>
<evidence type="ECO:0000313" key="7">
    <source>
        <dbReference type="Proteomes" id="UP000694904"/>
    </source>
</evidence>
<keyword evidence="5" id="KW-0539">Nucleus</keyword>
<sequence>MVTVVDLKVDRNLLCPNFDGYKLSFDSVPMLRQSFRHYNALKYELYKNHYSLLHTELFAKHNLLTADPWARRNTYFVNTNHEVVQCSFDEIRSDARKPRIVYKMQFEDNGDGSYQPGDYNYSMRFISEKYCVLCDGRQSYFLLETGDRRRHTEWRLVTKSNIIPFSETRGFVLYDARLDIVHGRKQVSMVAGHVTRSRSMDRHLMLLTWSYWMLQNLEKEDIWFYVKREQLQTVGSVYYCAFEPHSESIIVCTDGQLKTAEEARVETLQELNKYSCPQYKWSQTERDIVVKFDVPTGTNLCNYDLKYSYSHIAFKLYEQTLLEGTLYARVHGDLTIIQLDENGLTLKMIKEEDFLWPQLMQCEDEEAEQPLFDEEIGDVGEIEEEAESSEAEPEPLPIPNLEEPIEECDLAMATDEPEIQMVRYKLHESAITHKVSLGNIPPLFTTSLRAGFPPAFATREGVDASLWLQSYQPVNPSDWKVRHEGNLHAFGYVLASKQQRKFIDCCPDLEYAVIAETRRHVFIYKPRNDSADGLRNRNGAQVIVGKQHLVTLNDDFGDILGMATAPNLITLLTAKAVLFLSV</sequence>
<dbReference type="InterPro" id="IPR037895">
    <property type="entry name" value="NUDCD1"/>
</dbReference>
<protein>
    <recommendedName>
        <fullName evidence="3">NudC domain-containing protein 1</fullName>
    </recommendedName>
</protein>
<evidence type="ECO:0000256" key="2">
    <source>
        <dbReference type="ARBA" id="ARBA00004496"/>
    </source>
</evidence>
<dbReference type="Pfam" id="PF04969">
    <property type="entry name" value="CS"/>
    <property type="match status" value="1"/>
</dbReference>